<dbReference type="GO" id="GO:0046677">
    <property type="term" value="P:response to antibiotic"/>
    <property type="evidence" value="ECO:0007669"/>
    <property type="project" value="UniProtKB-UniRule"/>
</dbReference>
<dbReference type="AlphaFoldDB" id="A0A346B265"/>
<comment type="miscellaneous">
    <text evidence="17">Bacitracin is thought to be involved in the inhibition of peptidoglycan synthesis by sequestering undecaprenyl diphosphate, thereby reducing the pool of lipid carrier available.</text>
</comment>
<dbReference type="GO" id="GO:0071555">
    <property type="term" value="P:cell wall organization"/>
    <property type="evidence" value="ECO:0007669"/>
    <property type="project" value="UniProtKB-KW"/>
</dbReference>
<dbReference type="EC" id="3.6.1.27" evidence="3 17"/>
<evidence type="ECO:0000256" key="3">
    <source>
        <dbReference type="ARBA" id="ARBA00012374"/>
    </source>
</evidence>
<dbReference type="GO" id="GO:0008360">
    <property type="term" value="P:regulation of cell shape"/>
    <property type="evidence" value="ECO:0007669"/>
    <property type="project" value="UniProtKB-KW"/>
</dbReference>
<dbReference type="Proteomes" id="UP000254337">
    <property type="component" value="Chromosome"/>
</dbReference>
<evidence type="ECO:0000256" key="13">
    <source>
        <dbReference type="ARBA" id="ARBA00023316"/>
    </source>
</evidence>
<comment type="function">
    <text evidence="17">Catalyzes the dephosphorylation of undecaprenyl diphosphate (UPP). Confers resistance to bacitracin.</text>
</comment>
<name>A0A346B265_9FIRM</name>
<feature type="transmembrane region" description="Helical" evidence="17">
    <location>
        <begin position="224"/>
        <end position="246"/>
    </location>
</feature>
<evidence type="ECO:0000256" key="16">
    <source>
        <dbReference type="ARBA" id="ARBA00047594"/>
    </source>
</evidence>
<comment type="similarity">
    <text evidence="2 17">Belongs to the UppP family.</text>
</comment>
<dbReference type="RefSeq" id="WP_107195725.1">
    <property type="nucleotide sequence ID" value="NZ_CP029462.1"/>
</dbReference>
<dbReference type="PANTHER" id="PTHR30622:SF3">
    <property type="entry name" value="UNDECAPRENYL-DIPHOSPHATASE"/>
    <property type="match status" value="1"/>
</dbReference>
<comment type="catalytic activity">
    <reaction evidence="16 17">
        <text>di-trans,octa-cis-undecaprenyl diphosphate + H2O = di-trans,octa-cis-undecaprenyl phosphate + phosphate + H(+)</text>
        <dbReference type="Rhea" id="RHEA:28094"/>
        <dbReference type="ChEBI" id="CHEBI:15377"/>
        <dbReference type="ChEBI" id="CHEBI:15378"/>
        <dbReference type="ChEBI" id="CHEBI:43474"/>
        <dbReference type="ChEBI" id="CHEBI:58405"/>
        <dbReference type="ChEBI" id="CHEBI:60392"/>
        <dbReference type="EC" id="3.6.1.27"/>
    </reaction>
</comment>
<evidence type="ECO:0000256" key="14">
    <source>
        <dbReference type="ARBA" id="ARBA00032707"/>
    </source>
</evidence>
<accession>A0A346B265</accession>
<evidence type="ECO:0000256" key="4">
    <source>
        <dbReference type="ARBA" id="ARBA00021581"/>
    </source>
</evidence>
<feature type="transmembrane region" description="Helical" evidence="17">
    <location>
        <begin position="192"/>
        <end position="212"/>
    </location>
</feature>
<evidence type="ECO:0000313" key="19">
    <source>
        <dbReference type="Proteomes" id="UP000254337"/>
    </source>
</evidence>
<dbReference type="InterPro" id="IPR003824">
    <property type="entry name" value="UppP"/>
</dbReference>
<evidence type="ECO:0000256" key="15">
    <source>
        <dbReference type="ARBA" id="ARBA00032932"/>
    </source>
</evidence>
<dbReference type="GO" id="GO:0050380">
    <property type="term" value="F:undecaprenyl-diphosphatase activity"/>
    <property type="evidence" value="ECO:0007669"/>
    <property type="project" value="UniProtKB-UniRule"/>
</dbReference>
<gene>
    <name evidence="17" type="primary">uppP</name>
    <name evidence="18" type="ORF">DKB62_11905</name>
</gene>
<evidence type="ECO:0000256" key="10">
    <source>
        <dbReference type="ARBA" id="ARBA00022989"/>
    </source>
</evidence>
<comment type="subcellular location">
    <subcellularLocation>
        <location evidence="1 17">Cell membrane</location>
        <topology evidence="1 17">Multi-pass membrane protein</topology>
    </subcellularLocation>
</comment>
<keyword evidence="19" id="KW-1185">Reference proteome</keyword>
<evidence type="ECO:0000256" key="5">
    <source>
        <dbReference type="ARBA" id="ARBA00022475"/>
    </source>
</evidence>
<evidence type="ECO:0000313" key="18">
    <source>
        <dbReference type="EMBL" id="AXL22208.1"/>
    </source>
</evidence>
<keyword evidence="5 17" id="KW-1003">Cell membrane</keyword>
<dbReference type="EMBL" id="CP029462">
    <property type="protein sequence ID" value="AXL22208.1"/>
    <property type="molecule type" value="Genomic_DNA"/>
</dbReference>
<keyword evidence="10 17" id="KW-1133">Transmembrane helix</keyword>
<sequence length="274" mass="30281">MYDYIIAVVLGIVEGATEFLPVSSTGHMILVGYLMGYDGQQAGVFEVFIQLGAIMAVAVIYKEKILTMLHFNGWRLLLRRENWRRSDTGLTLVHIAAGAVPVLPVGYLLHHFIKTYLFSVETVLVGLVAGGVFMMAAEKAHRKTLCDDVDKLTVAQSFGIGLFQILALWPGFSRSGSTIAGGLFLGVGRKAAADFSFIMAVPVMLAACFYDLLNNMYILTDNDFDMITIGFFVAFAVSYASVYWFLNFLNRSTLTTFAVYRFIIAALTVVYFFG</sequence>
<proteinExistence type="inferred from homology"/>
<evidence type="ECO:0000256" key="6">
    <source>
        <dbReference type="ARBA" id="ARBA00022692"/>
    </source>
</evidence>
<evidence type="ECO:0000256" key="12">
    <source>
        <dbReference type="ARBA" id="ARBA00023251"/>
    </source>
</evidence>
<evidence type="ECO:0000256" key="17">
    <source>
        <dbReference type="HAMAP-Rule" id="MF_01006"/>
    </source>
</evidence>
<keyword evidence="12 17" id="KW-0046">Antibiotic resistance</keyword>
<evidence type="ECO:0000256" key="9">
    <source>
        <dbReference type="ARBA" id="ARBA00022984"/>
    </source>
</evidence>
<dbReference type="NCBIfam" id="NF001390">
    <property type="entry name" value="PRK00281.1-4"/>
    <property type="match status" value="1"/>
</dbReference>
<feature type="transmembrane region" description="Helical" evidence="17">
    <location>
        <begin position="116"/>
        <end position="137"/>
    </location>
</feature>
<dbReference type="Pfam" id="PF02673">
    <property type="entry name" value="BacA"/>
    <property type="match status" value="1"/>
</dbReference>
<dbReference type="NCBIfam" id="TIGR00753">
    <property type="entry name" value="undec_PP_bacA"/>
    <property type="match status" value="1"/>
</dbReference>
<evidence type="ECO:0000256" key="11">
    <source>
        <dbReference type="ARBA" id="ARBA00023136"/>
    </source>
</evidence>
<reference evidence="18 19" key="1">
    <citation type="submission" date="2018-05" db="EMBL/GenBank/DDBJ databases">
        <title>Complete genome sequence of Megasphaera sp. AJH120T, isolated from the ceca of a chicken.</title>
        <authorList>
            <person name="Maki J."/>
            <person name="Looft T."/>
        </authorList>
    </citation>
    <scope>NUCLEOTIDE SEQUENCE [LARGE SCALE GENOMIC DNA]</scope>
    <source>
        <strain evidence="18 19">AJH120</strain>
    </source>
</reference>
<feature type="transmembrane region" description="Helical" evidence="17">
    <location>
        <begin position="42"/>
        <end position="61"/>
    </location>
</feature>
<feature type="transmembrane region" description="Helical" evidence="17">
    <location>
        <begin position="252"/>
        <end position="273"/>
    </location>
</feature>
<dbReference type="OrthoDB" id="9808289at2"/>
<protein>
    <recommendedName>
        <fullName evidence="4 17">Undecaprenyl-diphosphatase</fullName>
        <ecNumber evidence="3 17">3.6.1.27</ecNumber>
    </recommendedName>
    <alternativeName>
        <fullName evidence="15 17">Bacitracin resistance protein</fullName>
    </alternativeName>
    <alternativeName>
        <fullName evidence="14 17">Undecaprenyl pyrophosphate phosphatase</fullName>
    </alternativeName>
</protein>
<evidence type="ECO:0000256" key="1">
    <source>
        <dbReference type="ARBA" id="ARBA00004651"/>
    </source>
</evidence>
<dbReference type="KEGG" id="meg:DKB62_11905"/>
<dbReference type="PANTHER" id="PTHR30622">
    <property type="entry name" value="UNDECAPRENYL-DIPHOSPHATASE"/>
    <property type="match status" value="1"/>
</dbReference>
<evidence type="ECO:0000256" key="8">
    <source>
        <dbReference type="ARBA" id="ARBA00022960"/>
    </source>
</evidence>
<dbReference type="GO" id="GO:0005886">
    <property type="term" value="C:plasma membrane"/>
    <property type="evidence" value="ECO:0007669"/>
    <property type="project" value="UniProtKB-SubCell"/>
</dbReference>
<dbReference type="GO" id="GO:0009252">
    <property type="term" value="P:peptidoglycan biosynthetic process"/>
    <property type="evidence" value="ECO:0007669"/>
    <property type="project" value="UniProtKB-KW"/>
</dbReference>
<evidence type="ECO:0000256" key="2">
    <source>
        <dbReference type="ARBA" id="ARBA00010621"/>
    </source>
</evidence>
<keyword evidence="13 17" id="KW-0961">Cell wall biogenesis/degradation</keyword>
<organism evidence="18 19">
    <name type="scientific">Megasphaera stantonii</name>
    <dbReference type="NCBI Taxonomy" id="2144175"/>
    <lineage>
        <taxon>Bacteria</taxon>
        <taxon>Bacillati</taxon>
        <taxon>Bacillota</taxon>
        <taxon>Negativicutes</taxon>
        <taxon>Veillonellales</taxon>
        <taxon>Veillonellaceae</taxon>
        <taxon>Megasphaera</taxon>
    </lineage>
</organism>
<keyword evidence="7 17" id="KW-0378">Hydrolase</keyword>
<keyword evidence="8 17" id="KW-0133">Cell shape</keyword>
<keyword evidence="6 17" id="KW-0812">Transmembrane</keyword>
<keyword evidence="9 17" id="KW-0573">Peptidoglycan synthesis</keyword>
<keyword evidence="11 17" id="KW-0472">Membrane</keyword>
<feature type="transmembrane region" description="Helical" evidence="17">
    <location>
        <begin position="89"/>
        <end position="110"/>
    </location>
</feature>
<dbReference type="HAMAP" id="MF_01006">
    <property type="entry name" value="Undec_diphosphatase"/>
    <property type="match status" value="1"/>
</dbReference>
<evidence type="ECO:0000256" key="7">
    <source>
        <dbReference type="ARBA" id="ARBA00022801"/>
    </source>
</evidence>